<dbReference type="EMBL" id="LSRX01000799">
    <property type="protein sequence ID" value="OLP88708.1"/>
    <property type="molecule type" value="Genomic_DNA"/>
</dbReference>
<comment type="caution">
    <text evidence="1">The sequence shown here is derived from an EMBL/GenBank/DDBJ whole genome shotgun (WGS) entry which is preliminary data.</text>
</comment>
<dbReference type="Proteomes" id="UP000186817">
    <property type="component" value="Unassembled WGS sequence"/>
</dbReference>
<dbReference type="AlphaFoldDB" id="A0A1Q9D0K7"/>
<organism evidence="1 2">
    <name type="scientific">Symbiodinium microadriaticum</name>
    <name type="common">Dinoflagellate</name>
    <name type="synonym">Zooxanthella microadriatica</name>
    <dbReference type="NCBI Taxonomy" id="2951"/>
    <lineage>
        <taxon>Eukaryota</taxon>
        <taxon>Sar</taxon>
        <taxon>Alveolata</taxon>
        <taxon>Dinophyceae</taxon>
        <taxon>Suessiales</taxon>
        <taxon>Symbiodiniaceae</taxon>
        <taxon>Symbiodinium</taxon>
    </lineage>
</organism>
<reference evidence="1 2" key="1">
    <citation type="submission" date="2016-02" db="EMBL/GenBank/DDBJ databases">
        <title>Genome analysis of coral dinoflagellate symbionts highlights evolutionary adaptations to a symbiotic lifestyle.</title>
        <authorList>
            <person name="Aranda M."/>
            <person name="Li Y."/>
            <person name="Liew Y.J."/>
            <person name="Baumgarten S."/>
            <person name="Simakov O."/>
            <person name="Wilson M."/>
            <person name="Piel J."/>
            <person name="Ashoor H."/>
            <person name="Bougouffa S."/>
            <person name="Bajic V.B."/>
            <person name="Ryu T."/>
            <person name="Ravasi T."/>
            <person name="Bayer T."/>
            <person name="Micklem G."/>
            <person name="Kim H."/>
            <person name="Bhak J."/>
            <person name="Lajeunesse T.C."/>
            <person name="Voolstra C.R."/>
        </authorList>
    </citation>
    <scope>NUCLEOTIDE SEQUENCE [LARGE SCALE GENOMIC DNA]</scope>
    <source>
        <strain evidence="1 2">CCMP2467</strain>
    </source>
</reference>
<protein>
    <submittedName>
        <fullName evidence="1">Uncharacterized protein</fullName>
    </submittedName>
</protein>
<evidence type="ECO:0000313" key="1">
    <source>
        <dbReference type="EMBL" id="OLP88708.1"/>
    </source>
</evidence>
<gene>
    <name evidence="1" type="ORF">AK812_SmicGene29918</name>
</gene>
<evidence type="ECO:0000313" key="2">
    <source>
        <dbReference type="Proteomes" id="UP000186817"/>
    </source>
</evidence>
<keyword evidence="2" id="KW-1185">Reference proteome</keyword>
<accession>A0A1Q9D0K7</accession>
<dbReference type="OrthoDB" id="10281591at2759"/>
<sequence>MAGSIAAKEVVTKVLENGQVFVDLGLQTPVRPTAAEGKSFDGHEGAKLCALDADLRAFLGEQQEAVELVRDLKQILARRR</sequence>
<proteinExistence type="predicted"/>
<name>A0A1Q9D0K7_SYMMI</name>